<evidence type="ECO:0000313" key="2">
    <source>
        <dbReference type="EMBL" id="KIK95112.1"/>
    </source>
</evidence>
<dbReference type="AlphaFoldDB" id="A0A0D0DCX8"/>
<feature type="region of interest" description="Disordered" evidence="1">
    <location>
        <begin position="1"/>
        <end position="23"/>
    </location>
</feature>
<protein>
    <submittedName>
        <fullName evidence="2">Uncharacterized protein</fullName>
    </submittedName>
</protein>
<proteinExistence type="predicted"/>
<dbReference type="EMBL" id="KN825063">
    <property type="protein sequence ID" value="KIK95112.1"/>
    <property type="molecule type" value="Genomic_DNA"/>
</dbReference>
<dbReference type="Proteomes" id="UP000054538">
    <property type="component" value="Unassembled WGS sequence"/>
</dbReference>
<reference evidence="3" key="2">
    <citation type="submission" date="2015-01" db="EMBL/GenBank/DDBJ databases">
        <title>Evolutionary Origins and Diversification of the Mycorrhizal Mutualists.</title>
        <authorList>
            <consortium name="DOE Joint Genome Institute"/>
            <consortium name="Mycorrhizal Genomics Consortium"/>
            <person name="Kohler A."/>
            <person name="Kuo A."/>
            <person name="Nagy L.G."/>
            <person name="Floudas D."/>
            <person name="Copeland A."/>
            <person name="Barry K.W."/>
            <person name="Cichocki N."/>
            <person name="Veneault-Fourrey C."/>
            <person name="LaButti K."/>
            <person name="Lindquist E.A."/>
            <person name="Lipzen A."/>
            <person name="Lundell T."/>
            <person name="Morin E."/>
            <person name="Murat C."/>
            <person name="Riley R."/>
            <person name="Ohm R."/>
            <person name="Sun H."/>
            <person name="Tunlid A."/>
            <person name="Henrissat B."/>
            <person name="Grigoriev I.V."/>
            <person name="Hibbett D.S."/>
            <person name="Martin F."/>
        </authorList>
    </citation>
    <scope>NUCLEOTIDE SEQUENCE [LARGE SCALE GENOMIC DNA]</scope>
    <source>
        <strain evidence="3">Ve08.2h10</strain>
    </source>
</reference>
<gene>
    <name evidence="2" type="ORF">PAXRUDRAFT_827333</name>
</gene>
<evidence type="ECO:0000256" key="1">
    <source>
        <dbReference type="SAM" id="MobiDB-lite"/>
    </source>
</evidence>
<accession>A0A0D0DCX8</accession>
<reference evidence="2 3" key="1">
    <citation type="submission" date="2014-04" db="EMBL/GenBank/DDBJ databases">
        <authorList>
            <consortium name="DOE Joint Genome Institute"/>
            <person name="Kuo A."/>
            <person name="Kohler A."/>
            <person name="Jargeat P."/>
            <person name="Nagy L.G."/>
            <person name="Floudas D."/>
            <person name="Copeland A."/>
            <person name="Barry K.W."/>
            <person name="Cichocki N."/>
            <person name="Veneault-Fourrey C."/>
            <person name="LaButti K."/>
            <person name="Lindquist E.A."/>
            <person name="Lipzen A."/>
            <person name="Lundell T."/>
            <person name="Morin E."/>
            <person name="Murat C."/>
            <person name="Sun H."/>
            <person name="Tunlid A."/>
            <person name="Henrissat B."/>
            <person name="Grigoriev I.V."/>
            <person name="Hibbett D.S."/>
            <person name="Martin F."/>
            <person name="Nordberg H.P."/>
            <person name="Cantor M.N."/>
            <person name="Hua S.X."/>
        </authorList>
    </citation>
    <scope>NUCLEOTIDE SEQUENCE [LARGE SCALE GENOMIC DNA]</scope>
    <source>
        <strain evidence="2 3">Ve08.2h10</strain>
    </source>
</reference>
<keyword evidence="3" id="KW-1185">Reference proteome</keyword>
<sequence>MSKPGGISGTPSTAHRPPKEPPHTLSICRLLAASHGPLERLISASICHTHSPEFTT</sequence>
<dbReference type="InParanoid" id="A0A0D0DCX8"/>
<name>A0A0D0DCX8_9AGAM</name>
<organism evidence="2 3">
    <name type="scientific">Paxillus rubicundulus Ve08.2h10</name>
    <dbReference type="NCBI Taxonomy" id="930991"/>
    <lineage>
        <taxon>Eukaryota</taxon>
        <taxon>Fungi</taxon>
        <taxon>Dikarya</taxon>
        <taxon>Basidiomycota</taxon>
        <taxon>Agaricomycotina</taxon>
        <taxon>Agaricomycetes</taxon>
        <taxon>Agaricomycetidae</taxon>
        <taxon>Boletales</taxon>
        <taxon>Paxilineae</taxon>
        <taxon>Paxillaceae</taxon>
        <taxon>Paxillus</taxon>
    </lineage>
</organism>
<evidence type="ECO:0000313" key="3">
    <source>
        <dbReference type="Proteomes" id="UP000054538"/>
    </source>
</evidence>
<dbReference type="HOGENOM" id="CLU_3014831_0_0_1"/>